<dbReference type="InterPro" id="IPR015797">
    <property type="entry name" value="NUDIX_hydrolase-like_dom_sf"/>
</dbReference>
<dbReference type="GO" id="GO:0016818">
    <property type="term" value="F:hydrolase activity, acting on acid anhydrides, in phosphorus-containing anhydrides"/>
    <property type="evidence" value="ECO:0007669"/>
    <property type="project" value="InterPro"/>
</dbReference>
<dbReference type="PROSITE" id="PS51462">
    <property type="entry name" value="NUDIX"/>
    <property type="match status" value="1"/>
</dbReference>
<keyword evidence="3" id="KW-0479">Metal-binding</keyword>
<evidence type="ECO:0000313" key="8">
    <source>
        <dbReference type="EMBL" id="SEK23674.1"/>
    </source>
</evidence>
<dbReference type="OrthoDB" id="9805905at2"/>
<dbReference type="EMBL" id="FOAN01000001">
    <property type="protein sequence ID" value="SEK23674.1"/>
    <property type="molecule type" value="Genomic_DNA"/>
</dbReference>
<protein>
    <recommendedName>
        <fullName evidence="7">Nudix hydrolase domain-containing protein</fullName>
    </recommendedName>
</protein>
<dbReference type="InterPro" id="IPR000086">
    <property type="entry name" value="NUDIX_hydrolase_dom"/>
</dbReference>
<name>A0A1H7FD51_9HYPH</name>
<dbReference type="GO" id="GO:0046872">
    <property type="term" value="F:metal ion binding"/>
    <property type="evidence" value="ECO:0007669"/>
    <property type="project" value="UniProtKB-KW"/>
</dbReference>
<dbReference type="AlphaFoldDB" id="A0A1H7FD51"/>
<gene>
    <name evidence="8" type="ORF">SAMN04515666_1019</name>
</gene>
<keyword evidence="9" id="KW-1185">Reference proteome</keyword>
<dbReference type="Proteomes" id="UP000199664">
    <property type="component" value="Unassembled WGS sequence"/>
</dbReference>
<evidence type="ECO:0000313" key="9">
    <source>
        <dbReference type="Proteomes" id="UP000199664"/>
    </source>
</evidence>
<organism evidence="8 9">
    <name type="scientific">Bosea lupini</name>
    <dbReference type="NCBI Taxonomy" id="1036779"/>
    <lineage>
        <taxon>Bacteria</taxon>
        <taxon>Pseudomonadati</taxon>
        <taxon>Pseudomonadota</taxon>
        <taxon>Alphaproteobacteria</taxon>
        <taxon>Hyphomicrobiales</taxon>
        <taxon>Boseaceae</taxon>
        <taxon>Bosea</taxon>
    </lineage>
</organism>
<evidence type="ECO:0000256" key="6">
    <source>
        <dbReference type="ARBA" id="ARBA00023211"/>
    </source>
</evidence>
<dbReference type="PANTHER" id="PTHR12318">
    <property type="entry name" value="TESTOSTERONE-REGULATED PROTEIN RP2"/>
    <property type="match status" value="1"/>
</dbReference>
<reference evidence="9" key="1">
    <citation type="submission" date="2016-10" db="EMBL/GenBank/DDBJ databases">
        <authorList>
            <person name="Varghese N."/>
            <person name="Submissions S."/>
        </authorList>
    </citation>
    <scope>NUCLEOTIDE SEQUENCE [LARGE SCALE GENOMIC DNA]</scope>
    <source>
        <strain evidence="9">LMG 26383,CCUG 61248,R- 45681</strain>
    </source>
</reference>
<dbReference type="Gene3D" id="3.90.79.10">
    <property type="entry name" value="Nucleoside Triphosphate Pyrophosphohydrolase"/>
    <property type="match status" value="1"/>
</dbReference>
<accession>A0A1H7FD51</accession>
<dbReference type="RefSeq" id="WP_091828460.1">
    <property type="nucleotide sequence ID" value="NZ_FOAN01000001.1"/>
</dbReference>
<dbReference type="SUPFAM" id="SSF55811">
    <property type="entry name" value="Nudix"/>
    <property type="match status" value="1"/>
</dbReference>
<keyword evidence="4" id="KW-0378">Hydrolase</keyword>
<evidence type="ECO:0000259" key="7">
    <source>
        <dbReference type="PROSITE" id="PS51462"/>
    </source>
</evidence>
<feature type="domain" description="Nudix hydrolase" evidence="7">
    <location>
        <begin position="21"/>
        <end position="216"/>
    </location>
</feature>
<sequence>MSDHTVTLTQAERARTSVNLRPRDAATMLILDHSGKKPRVLMGKRHAGHKFMPGKYVFPGGRIEAGDRRMAATGALAGPCEQRLLARCARPSEERGRALALAAIRETFEETGLLFGSAEYGAPERPPAGAWAEFAAKGVFPDLGAVTFVARAITPPRRPKRFDTRFFAVDARTVAGKVEGVIGPDSELVDLVSVTFDEARELDLPTITKVIIAEVEERLKAGFAPYLPVPFYWEKRGNFVRELL</sequence>
<evidence type="ECO:0000256" key="3">
    <source>
        <dbReference type="ARBA" id="ARBA00022723"/>
    </source>
</evidence>
<keyword evidence="5" id="KW-0460">Magnesium</keyword>
<dbReference type="STRING" id="1036779.SAMN04515666_1019"/>
<dbReference type="PANTHER" id="PTHR12318:SF0">
    <property type="entry name" value="ACYL-COENZYME A DIPHOSPHATASE NUDT19"/>
    <property type="match status" value="1"/>
</dbReference>
<dbReference type="InterPro" id="IPR039121">
    <property type="entry name" value="NUDT19"/>
</dbReference>
<comment type="cofactor">
    <cofactor evidence="1">
        <name>Mn(2+)</name>
        <dbReference type="ChEBI" id="CHEBI:29035"/>
    </cofactor>
</comment>
<keyword evidence="6" id="KW-0464">Manganese</keyword>
<evidence type="ECO:0000256" key="4">
    <source>
        <dbReference type="ARBA" id="ARBA00022801"/>
    </source>
</evidence>
<comment type="cofactor">
    <cofactor evidence="2">
        <name>Mg(2+)</name>
        <dbReference type="ChEBI" id="CHEBI:18420"/>
    </cofactor>
</comment>
<proteinExistence type="predicted"/>
<dbReference type="CDD" id="cd18870">
    <property type="entry name" value="NUDIX_AcylCoAdiphos_Nudt19"/>
    <property type="match status" value="1"/>
</dbReference>
<evidence type="ECO:0000256" key="5">
    <source>
        <dbReference type="ARBA" id="ARBA00022842"/>
    </source>
</evidence>
<evidence type="ECO:0000256" key="1">
    <source>
        <dbReference type="ARBA" id="ARBA00001936"/>
    </source>
</evidence>
<evidence type="ECO:0000256" key="2">
    <source>
        <dbReference type="ARBA" id="ARBA00001946"/>
    </source>
</evidence>